<evidence type="ECO:0000313" key="3">
    <source>
        <dbReference type="Proteomes" id="UP000318313"/>
    </source>
</evidence>
<reference evidence="2 3" key="1">
    <citation type="submission" date="2019-03" db="EMBL/GenBank/DDBJ databases">
        <title>Deep-cultivation of Planctomycetes and their phenomic and genomic characterization uncovers novel biology.</title>
        <authorList>
            <person name="Wiegand S."/>
            <person name="Jogler M."/>
            <person name="Boedeker C."/>
            <person name="Pinto D."/>
            <person name="Vollmers J."/>
            <person name="Rivas-Marin E."/>
            <person name="Kohn T."/>
            <person name="Peeters S.H."/>
            <person name="Heuer A."/>
            <person name="Rast P."/>
            <person name="Oberbeckmann S."/>
            <person name="Bunk B."/>
            <person name="Jeske O."/>
            <person name="Meyerdierks A."/>
            <person name="Storesund J.E."/>
            <person name="Kallscheuer N."/>
            <person name="Luecker S."/>
            <person name="Lage O.M."/>
            <person name="Pohl T."/>
            <person name="Merkel B.J."/>
            <person name="Hornburger P."/>
            <person name="Mueller R.-W."/>
            <person name="Bruemmer F."/>
            <person name="Labrenz M."/>
            <person name="Spormann A.M."/>
            <person name="Op den Camp H."/>
            <person name="Overmann J."/>
            <person name="Amann R."/>
            <person name="Jetten M.S.M."/>
            <person name="Mascher T."/>
            <person name="Medema M.H."/>
            <person name="Devos D.P."/>
            <person name="Kaster A.-K."/>
            <person name="Ovreas L."/>
            <person name="Rohde M."/>
            <person name="Galperin M.Y."/>
            <person name="Jogler C."/>
        </authorList>
    </citation>
    <scope>NUCLEOTIDE SEQUENCE [LARGE SCALE GENOMIC DNA]</scope>
    <source>
        <strain evidence="2 3">Enr17</strain>
    </source>
</reference>
<evidence type="ECO:0000313" key="2">
    <source>
        <dbReference type="EMBL" id="QDV49575.1"/>
    </source>
</evidence>
<name>A0A518I8Y9_9PLAN</name>
<dbReference type="SMART" id="SM00255">
    <property type="entry name" value="TIR"/>
    <property type="match status" value="1"/>
</dbReference>
<dbReference type="InterPro" id="IPR002182">
    <property type="entry name" value="NB-ARC"/>
</dbReference>
<dbReference type="KEGG" id="gfm:Enr17x_15950"/>
<gene>
    <name evidence="2" type="ORF">Enr17x_15950</name>
</gene>
<keyword evidence="3" id="KW-1185">Reference proteome</keyword>
<dbReference type="PANTHER" id="PTHR35205">
    <property type="entry name" value="NB-ARC AND TPR DOMAIN PROTEIN"/>
    <property type="match status" value="1"/>
</dbReference>
<organism evidence="2 3">
    <name type="scientific">Gimesia fumaroli</name>
    <dbReference type="NCBI Taxonomy" id="2527976"/>
    <lineage>
        <taxon>Bacteria</taxon>
        <taxon>Pseudomonadati</taxon>
        <taxon>Planctomycetota</taxon>
        <taxon>Planctomycetia</taxon>
        <taxon>Planctomycetales</taxon>
        <taxon>Planctomycetaceae</taxon>
        <taxon>Gimesia</taxon>
    </lineage>
</organism>
<dbReference type="EMBL" id="CP037452">
    <property type="protein sequence ID" value="QDV49575.1"/>
    <property type="molecule type" value="Genomic_DNA"/>
</dbReference>
<dbReference type="PROSITE" id="PS50104">
    <property type="entry name" value="TIR"/>
    <property type="match status" value="1"/>
</dbReference>
<proteinExistence type="predicted"/>
<protein>
    <submittedName>
        <fullName evidence="2">NB-ARC domain protein</fullName>
    </submittedName>
</protein>
<accession>A0A518I8Y9</accession>
<dbReference type="Pfam" id="PF00931">
    <property type="entry name" value="NB-ARC"/>
    <property type="match status" value="1"/>
</dbReference>
<dbReference type="GO" id="GO:0007165">
    <property type="term" value="P:signal transduction"/>
    <property type="evidence" value="ECO:0007669"/>
    <property type="project" value="InterPro"/>
</dbReference>
<dbReference type="Proteomes" id="UP000318313">
    <property type="component" value="Chromosome"/>
</dbReference>
<dbReference type="AlphaFoldDB" id="A0A518I8Y9"/>
<dbReference type="PANTHER" id="PTHR35205:SF1">
    <property type="entry name" value="ZU5 DOMAIN-CONTAINING PROTEIN"/>
    <property type="match status" value="1"/>
</dbReference>
<sequence>MSEQHFEFDVFLSHASADKLVVRELAERLRKDGLRVWLDEWVIKPGDSISLAIEQGLERSRMLILFMSKAAFDSEWVALERHTSLFRDPTNQERRFIPLRLDDCTITDVLKQFAYVDWREKNQDQYNRLLDSCRSGNDSLSQLFSIPWSKNKCFTGRENTIVEIHKRLSMDSKGGSVVALSGLGGMGKTQVAIEFCYRNREEYRALFWISATSRQAFQRGLIQIAQRLGLGIGHSYDENKLALAAKKWLYKQTDYLLILDSLDDPSIVSEFLKDEPRGHIIITTRRHLLDSMGINDTIAITGWSKKDSFTFLESRTDSKITKSSESKAVSLLFQELEGFPLAFEQVGAFVYSTDVTFSWYLEHYQERKLELLERGIPTQGSYNASVATTWIINFSQVKEESISSFKLLELSAYFCSHKIPIFLISNGIRAFQKKEYSKYYSELIATIPSEDRIAVFDVLQPLQKYSLITIQGQYESYSIHRLVQEVMRDITRESASFLGKCAMSLVSEALSPEKDESDRLSLDERGHILPHAEYIIDSQDTTDIELSLYVKYLLATAETSADFGRTEYVIELLKNAFEICSRSDYEPLVWWDQRTEIAQFFHAIGQESDAEHVLFSIIKDFNARYGKNSDASALARLQLAWFYLETGHLSEALIICEYATTDLVNKPKIDEPFDFVIERAACIAMRIFMHYGLSDVALELVDKIKCRGPIFSALLKRKLEEEFPNV</sequence>
<feature type="domain" description="TIR" evidence="1">
    <location>
        <begin position="6"/>
        <end position="133"/>
    </location>
</feature>
<dbReference type="InterPro" id="IPR000157">
    <property type="entry name" value="TIR_dom"/>
</dbReference>
<dbReference type="Pfam" id="PF13676">
    <property type="entry name" value="TIR_2"/>
    <property type="match status" value="1"/>
</dbReference>
<dbReference type="PRINTS" id="PR00364">
    <property type="entry name" value="DISEASERSIST"/>
</dbReference>
<dbReference type="Gene3D" id="3.40.50.300">
    <property type="entry name" value="P-loop containing nucleotide triphosphate hydrolases"/>
    <property type="match status" value="1"/>
</dbReference>
<dbReference type="RefSeq" id="WP_145307438.1">
    <property type="nucleotide sequence ID" value="NZ_CP037452.1"/>
</dbReference>
<dbReference type="SUPFAM" id="SSF52200">
    <property type="entry name" value="Toll/Interleukin receptor TIR domain"/>
    <property type="match status" value="1"/>
</dbReference>
<dbReference type="GO" id="GO:0043531">
    <property type="term" value="F:ADP binding"/>
    <property type="evidence" value="ECO:0007669"/>
    <property type="project" value="InterPro"/>
</dbReference>
<dbReference type="InterPro" id="IPR035897">
    <property type="entry name" value="Toll_tir_struct_dom_sf"/>
</dbReference>
<dbReference type="Gene3D" id="3.40.50.10140">
    <property type="entry name" value="Toll/interleukin-1 receptor homology (TIR) domain"/>
    <property type="match status" value="1"/>
</dbReference>
<dbReference type="InterPro" id="IPR027417">
    <property type="entry name" value="P-loop_NTPase"/>
</dbReference>
<dbReference type="SUPFAM" id="SSF52540">
    <property type="entry name" value="P-loop containing nucleoside triphosphate hydrolases"/>
    <property type="match status" value="1"/>
</dbReference>
<dbReference type="OrthoDB" id="292901at2"/>
<evidence type="ECO:0000259" key="1">
    <source>
        <dbReference type="PROSITE" id="PS50104"/>
    </source>
</evidence>